<organism evidence="2 3">
    <name type="scientific">Candidatus Staskawiczbacteria bacterium RIFCSPLOWO2_12_FULL_37_15</name>
    <dbReference type="NCBI Taxonomy" id="1802218"/>
    <lineage>
        <taxon>Bacteria</taxon>
        <taxon>Candidatus Staskawicziibacteriota</taxon>
    </lineage>
</organism>
<dbReference type="EMBL" id="MHPE01000031">
    <property type="protein sequence ID" value="OGZ76559.1"/>
    <property type="molecule type" value="Genomic_DNA"/>
</dbReference>
<sequence>MEAKKLEADLRVGDIYQKLPYPDGSFEAIVSTQVMHHNTIGNIRELIREMERVLAPKGVVFITVSKRGRKKDEKEIAPDTFVPMSGGEEGLPHHYFNEETLRKEFGNFEINDIWEEKGGGHWCLLGELKDQKTE</sequence>
<evidence type="ECO:0000259" key="1">
    <source>
        <dbReference type="Pfam" id="PF08241"/>
    </source>
</evidence>
<dbReference type="AlphaFoldDB" id="A0A1G2INQ0"/>
<dbReference type="Proteomes" id="UP000178632">
    <property type="component" value="Unassembled WGS sequence"/>
</dbReference>
<dbReference type="InterPro" id="IPR013216">
    <property type="entry name" value="Methyltransf_11"/>
</dbReference>
<evidence type="ECO:0000313" key="2">
    <source>
        <dbReference type="EMBL" id="OGZ76559.1"/>
    </source>
</evidence>
<dbReference type="SUPFAM" id="SSF53335">
    <property type="entry name" value="S-adenosyl-L-methionine-dependent methyltransferases"/>
    <property type="match status" value="1"/>
</dbReference>
<dbReference type="GO" id="GO:0008757">
    <property type="term" value="F:S-adenosylmethionine-dependent methyltransferase activity"/>
    <property type="evidence" value="ECO:0007669"/>
    <property type="project" value="InterPro"/>
</dbReference>
<evidence type="ECO:0000313" key="3">
    <source>
        <dbReference type="Proteomes" id="UP000178632"/>
    </source>
</evidence>
<dbReference type="CDD" id="cd02440">
    <property type="entry name" value="AdoMet_MTases"/>
    <property type="match status" value="1"/>
</dbReference>
<dbReference type="Pfam" id="PF08241">
    <property type="entry name" value="Methyltransf_11"/>
    <property type="match status" value="1"/>
</dbReference>
<proteinExistence type="predicted"/>
<gene>
    <name evidence="2" type="ORF">A3G45_02965</name>
</gene>
<accession>A0A1G2INQ0</accession>
<dbReference type="InterPro" id="IPR029063">
    <property type="entry name" value="SAM-dependent_MTases_sf"/>
</dbReference>
<feature type="domain" description="Methyltransferase type 11" evidence="1">
    <location>
        <begin position="8"/>
        <end position="62"/>
    </location>
</feature>
<protein>
    <recommendedName>
        <fullName evidence="1">Methyltransferase type 11 domain-containing protein</fullName>
    </recommendedName>
</protein>
<reference evidence="2 3" key="1">
    <citation type="journal article" date="2016" name="Nat. Commun.">
        <title>Thousands of microbial genomes shed light on interconnected biogeochemical processes in an aquifer system.</title>
        <authorList>
            <person name="Anantharaman K."/>
            <person name="Brown C.T."/>
            <person name="Hug L.A."/>
            <person name="Sharon I."/>
            <person name="Castelle C.J."/>
            <person name="Probst A.J."/>
            <person name="Thomas B.C."/>
            <person name="Singh A."/>
            <person name="Wilkins M.J."/>
            <person name="Karaoz U."/>
            <person name="Brodie E.L."/>
            <person name="Williams K.H."/>
            <person name="Hubbard S.S."/>
            <person name="Banfield J.F."/>
        </authorList>
    </citation>
    <scope>NUCLEOTIDE SEQUENCE [LARGE SCALE GENOMIC DNA]</scope>
</reference>
<comment type="caution">
    <text evidence="2">The sequence shown here is derived from an EMBL/GenBank/DDBJ whole genome shotgun (WGS) entry which is preliminary data.</text>
</comment>
<dbReference type="Gene3D" id="3.40.50.150">
    <property type="entry name" value="Vaccinia Virus protein VP39"/>
    <property type="match status" value="1"/>
</dbReference>
<name>A0A1G2INQ0_9BACT</name>